<evidence type="ECO:0008006" key="3">
    <source>
        <dbReference type="Google" id="ProtNLM"/>
    </source>
</evidence>
<evidence type="ECO:0000313" key="1">
    <source>
        <dbReference type="EMBL" id="MQS00080.1"/>
    </source>
</evidence>
<sequence length="345" mass="40500">MKSFTEYLTDPNYISAYDFDGKGIIYIEDENDKRFWTEVIDDLAKNRYTFKIATNKSLGKGSDEIKIRGKGALTKLYDTLNKTVMVAVDSDFDYICPENSEYAKKLSENKFIIHTFSYSTESVIFCEKSIKLISSKIKYDLEVSFDINEEIKKISNIIFESFSMFAYLNNRGSSLESSKQYHEIFHFSTSKEMFLDENYNLCSHIINELTVKSNKKKEKYLKYIEDNGLLEEYNSYLGHLSSLGLQKDNAYRFIRGHDLEEKIVIPLLECLKHKILNDEISYVDQQTHKNDQIKEETKRKILNVFNEKMDLPTIIYNDNSFKEDYIFNKIKEKFSIALKHDSQLP</sequence>
<gene>
    <name evidence="1" type="ORF">GFJ39_12990</name>
</gene>
<dbReference type="Proteomes" id="UP000432209">
    <property type="component" value="Unassembled WGS sequence"/>
</dbReference>
<protein>
    <recommendedName>
        <fullName evidence="3">DUF4435 domain-containing protein</fullName>
    </recommendedName>
</protein>
<accession>A0A7X1VP68</accession>
<dbReference type="EMBL" id="WIPH01000053">
    <property type="protein sequence ID" value="MQS00080.1"/>
    <property type="molecule type" value="Genomic_DNA"/>
</dbReference>
<dbReference type="AlphaFoldDB" id="A0A7X1VP68"/>
<evidence type="ECO:0000313" key="2">
    <source>
        <dbReference type="Proteomes" id="UP000432209"/>
    </source>
</evidence>
<name>A0A7X1VP68_9PROT</name>
<comment type="caution">
    <text evidence="1">The sequence shown here is derived from an EMBL/GenBank/DDBJ whole genome shotgun (WGS) entry which is preliminary data.</text>
</comment>
<proteinExistence type="predicted"/>
<organism evidence="1 2">
    <name type="scientific">Gluconobacter aidae</name>
    <dbReference type="NCBI Taxonomy" id="2662454"/>
    <lineage>
        <taxon>Bacteria</taxon>
        <taxon>Pseudomonadati</taxon>
        <taxon>Pseudomonadota</taxon>
        <taxon>Alphaproteobacteria</taxon>
        <taxon>Acetobacterales</taxon>
        <taxon>Acetobacteraceae</taxon>
        <taxon>Gluconobacter</taxon>
    </lineage>
</organism>
<keyword evidence="2" id="KW-1185">Reference proteome</keyword>
<dbReference type="RefSeq" id="WP_153431771.1">
    <property type="nucleotide sequence ID" value="NZ_WIPH01000053.1"/>
</dbReference>
<reference evidence="1 2" key="1">
    <citation type="submission" date="2019-10" db="EMBL/GenBank/DDBJ databases">
        <title>Gluconobacter aidae sp. nov., a novel species of acetic acid bacteria isolated in Thailand.</title>
        <authorList>
            <person name="Yukphan P."/>
            <person name="Charoenyingcharoen P."/>
            <person name="Malimas S."/>
            <person name="Muramatsu Y."/>
            <person name="Nakagawa Y."/>
            <person name="Tanasupawat S."/>
            <person name="Yamada Y."/>
        </authorList>
    </citation>
    <scope>NUCLEOTIDE SEQUENCE [LARGE SCALE GENOMIC DNA]</scope>
    <source>
        <strain evidence="1 2">AC10</strain>
    </source>
</reference>